<reference evidence="1 2" key="1">
    <citation type="submission" date="2015-09" db="EMBL/GenBank/DDBJ databases">
        <title>Atta colombica WGS genome.</title>
        <authorList>
            <person name="Nygaard S."/>
            <person name="Hu H."/>
            <person name="Boomsma J."/>
            <person name="Zhang G."/>
        </authorList>
    </citation>
    <scope>NUCLEOTIDE SEQUENCE [LARGE SCALE GENOMIC DNA]</scope>
    <source>
        <strain evidence="1">Treedump-2</strain>
        <tissue evidence="1">Whole body</tissue>
    </source>
</reference>
<evidence type="ECO:0000313" key="1">
    <source>
        <dbReference type="EMBL" id="KYM89873.1"/>
    </source>
</evidence>
<name>A0A195BT69_9HYME</name>
<dbReference type="AlphaFoldDB" id="A0A195BT69"/>
<proteinExistence type="predicted"/>
<keyword evidence="2" id="KW-1185">Reference proteome</keyword>
<evidence type="ECO:0000313" key="2">
    <source>
        <dbReference type="Proteomes" id="UP000078540"/>
    </source>
</evidence>
<dbReference type="EMBL" id="KQ976417">
    <property type="protein sequence ID" value="KYM89873.1"/>
    <property type="molecule type" value="Genomic_DNA"/>
</dbReference>
<accession>A0A195BT69</accession>
<organism evidence="1 2">
    <name type="scientific">Atta colombica</name>
    <dbReference type="NCBI Taxonomy" id="520822"/>
    <lineage>
        <taxon>Eukaryota</taxon>
        <taxon>Metazoa</taxon>
        <taxon>Ecdysozoa</taxon>
        <taxon>Arthropoda</taxon>
        <taxon>Hexapoda</taxon>
        <taxon>Insecta</taxon>
        <taxon>Pterygota</taxon>
        <taxon>Neoptera</taxon>
        <taxon>Endopterygota</taxon>
        <taxon>Hymenoptera</taxon>
        <taxon>Apocrita</taxon>
        <taxon>Aculeata</taxon>
        <taxon>Formicoidea</taxon>
        <taxon>Formicidae</taxon>
        <taxon>Myrmicinae</taxon>
        <taxon>Atta</taxon>
    </lineage>
</organism>
<gene>
    <name evidence="1" type="ORF">ALC53_02185</name>
</gene>
<protein>
    <submittedName>
        <fullName evidence="1">Uncharacterized protein</fullName>
    </submittedName>
</protein>
<dbReference type="Proteomes" id="UP000078540">
    <property type="component" value="Unassembled WGS sequence"/>
</dbReference>
<sequence>MIIARELIRDRDLFPYLRILSGKICELTATCLAVDCFQGGYAAFFRISLLYLYAWIRAKMSPGTRPSVQPLDMERGDTHNCIKETDSRDSSCACNIIVPFE</sequence>